<feature type="transmembrane region" description="Helical" evidence="12">
    <location>
        <begin position="117"/>
        <end position="138"/>
    </location>
</feature>
<keyword evidence="5 12" id="KW-0812">Transmembrane</keyword>
<feature type="transmembrane region" description="Helical" evidence="12">
    <location>
        <begin position="546"/>
        <end position="568"/>
    </location>
</feature>
<evidence type="ECO:0000256" key="4">
    <source>
        <dbReference type="ARBA" id="ARBA00022475"/>
    </source>
</evidence>
<comment type="subcellular location">
    <subcellularLocation>
        <location evidence="1">Cell membrane</location>
        <topology evidence="1">Multi-pass membrane protein</topology>
    </subcellularLocation>
</comment>
<comment type="similarity">
    <text evidence="2 11">Belongs to the sodium:solute symporter (SSF) (TC 2.A.21) family.</text>
</comment>
<evidence type="ECO:0000256" key="5">
    <source>
        <dbReference type="ARBA" id="ARBA00022692"/>
    </source>
</evidence>
<dbReference type="InterPro" id="IPR038377">
    <property type="entry name" value="Na/Glc_symporter_sf"/>
</dbReference>
<keyword evidence="10" id="KW-0739">Sodium transport</keyword>
<evidence type="ECO:0000256" key="8">
    <source>
        <dbReference type="ARBA" id="ARBA00023065"/>
    </source>
</evidence>
<feature type="transmembrane region" description="Helical" evidence="12">
    <location>
        <begin position="179"/>
        <end position="196"/>
    </location>
</feature>
<sequence>MTQFDWIVLVLTLAGIIIYGLYKSRTTKNLEGYFLSNRSMPWYLILLSIMGTQASAVTFLSAPGQAFTDGMRFVQYYFGLPIAMVLLCITFVPIFNKLKVFTAYEFLETRFDVKTRTFTSALFLLSRGLSTGISIYAPSIILSALFGWDIYWTNIVMGGLLIIYTVTGGAKAVAYTQQLQLIIIFAGMFIAGYFIVHKLPDGIGFVDALKVSGASGKLNVITTGFTENGFEWKDRYNLISGIIGGFFLALSYFGTDQSQVGRYLTAKDTTESRLGLLMNGLIKVPMQFLILLIGALLFTFYQFKSGPVFFNSGVSEKVYQTAYGDTLRKIERDFDLASQHQQKLVTAYAAAEKSNNETQTGLYRDSLAYFNNHLNIIRTDYKTYLSKADSTIDTNDTNYIFLRFVIDNLPKGLVGLLVAIIFLAAWGSIAAALNALASCTMIDFYCRFNSHRKDIIENERRQYHLSRWFTLGWGVFCIVVAQFSNRMGSLIEAVNVLGSLFYGVILGIFLVAFYMKRIGANAVFWAAVLGEILIIALFILDKKGIIGFGFLWLNVVGALAVIILSLLFQGRKSAQVSLVNTR</sequence>
<feature type="transmembrane region" description="Helical" evidence="12">
    <location>
        <begin position="465"/>
        <end position="484"/>
    </location>
</feature>
<keyword evidence="7" id="KW-0915">Sodium</keyword>
<dbReference type="InterPro" id="IPR001734">
    <property type="entry name" value="Na/solute_symporter"/>
</dbReference>
<dbReference type="EMBL" id="JAULBC010000001">
    <property type="protein sequence ID" value="MEX6686542.1"/>
    <property type="molecule type" value="Genomic_DNA"/>
</dbReference>
<evidence type="ECO:0000256" key="11">
    <source>
        <dbReference type="RuleBase" id="RU362091"/>
    </source>
</evidence>
<keyword evidence="8" id="KW-0406">Ion transport</keyword>
<dbReference type="Gene3D" id="1.20.1730.10">
    <property type="entry name" value="Sodium/glucose cotransporter"/>
    <property type="match status" value="1"/>
</dbReference>
<evidence type="ECO:0000256" key="7">
    <source>
        <dbReference type="ARBA" id="ARBA00023053"/>
    </source>
</evidence>
<evidence type="ECO:0000313" key="13">
    <source>
        <dbReference type="EMBL" id="MEX6686542.1"/>
    </source>
</evidence>
<reference evidence="13 14" key="1">
    <citation type="submission" date="2023-07" db="EMBL/GenBank/DDBJ databases">
        <authorList>
            <person name="Lian W.-H."/>
        </authorList>
    </citation>
    <scope>NUCLEOTIDE SEQUENCE [LARGE SCALE GENOMIC DNA]</scope>
    <source>
        <strain evidence="13 14">SYSU DXS3180</strain>
    </source>
</reference>
<evidence type="ECO:0000256" key="12">
    <source>
        <dbReference type="SAM" id="Phobius"/>
    </source>
</evidence>
<keyword evidence="9 12" id="KW-0472">Membrane</keyword>
<keyword evidence="6 12" id="KW-1133">Transmembrane helix</keyword>
<feature type="transmembrane region" description="Helical" evidence="12">
    <location>
        <begin position="42"/>
        <end position="62"/>
    </location>
</feature>
<dbReference type="RefSeq" id="WP_369327938.1">
    <property type="nucleotide sequence ID" value="NZ_JAULBC010000001.1"/>
</dbReference>
<feature type="transmembrane region" description="Helical" evidence="12">
    <location>
        <begin position="236"/>
        <end position="255"/>
    </location>
</feature>
<feature type="transmembrane region" description="Helical" evidence="12">
    <location>
        <begin position="496"/>
        <end position="515"/>
    </location>
</feature>
<dbReference type="PROSITE" id="PS50283">
    <property type="entry name" value="NA_SOLUT_SYMP_3"/>
    <property type="match status" value="1"/>
</dbReference>
<feature type="transmembrane region" description="Helical" evidence="12">
    <location>
        <begin position="74"/>
        <end position="96"/>
    </location>
</feature>
<dbReference type="PANTHER" id="PTHR42985:SF40">
    <property type="entry name" value="LD47995P-RELATED"/>
    <property type="match status" value="1"/>
</dbReference>
<keyword evidence="3" id="KW-0813">Transport</keyword>
<keyword evidence="14" id="KW-1185">Reference proteome</keyword>
<evidence type="ECO:0000256" key="10">
    <source>
        <dbReference type="ARBA" id="ARBA00023201"/>
    </source>
</evidence>
<comment type="caution">
    <text evidence="13">The sequence shown here is derived from an EMBL/GenBank/DDBJ whole genome shotgun (WGS) entry which is preliminary data.</text>
</comment>
<dbReference type="InterPro" id="IPR051163">
    <property type="entry name" value="Sodium:Solute_Symporter_SSF"/>
</dbReference>
<feature type="transmembrane region" description="Helical" evidence="12">
    <location>
        <begin position="412"/>
        <end position="445"/>
    </location>
</feature>
<proteinExistence type="inferred from homology"/>
<feature type="transmembrane region" description="Helical" evidence="12">
    <location>
        <begin position="276"/>
        <end position="301"/>
    </location>
</feature>
<dbReference type="CDD" id="cd11494">
    <property type="entry name" value="SLC5sbd_NIS-like_u2"/>
    <property type="match status" value="1"/>
</dbReference>
<keyword evidence="4" id="KW-1003">Cell membrane</keyword>
<feature type="transmembrane region" description="Helical" evidence="12">
    <location>
        <begin position="6"/>
        <end position="22"/>
    </location>
</feature>
<dbReference type="Proteomes" id="UP001560573">
    <property type="component" value="Unassembled WGS sequence"/>
</dbReference>
<evidence type="ECO:0000256" key="9">
    <source>
        <dbReference type="ARBA" id="ARBA00023136"/>
    </source>
</evidence>
<dbReference type="PANTHER" id="PTHR42985">
    <property type="entry name" value="SODIUM-COUPLED MONOCARBOXYLATE TRANSPORTER"/>
    <property type="match status" value="1"/>
</dbReference>
<organism evidence="13 14">
    <name type="scientific">Danxiaibacter flavus</name>
    <dbReference type="NCBI Taxonomy" id="3049108"/>
    <lineage>
        <taxon>Bacteria</taxon>
        <taxon>Pseudomonadati</taxon>
        <taxon>Bacteroidota</taxon>
        <taxon>Chitinophagia</taxon>
        <taxon>Chitinophagales</taxon>
        <taxon>Chitinophagaceae</taxon>
        <taxon>Danxiaibacter</taxon>
    </lineage>
</organism>
<evidence type="ECO:0000256" key="1">
    <source>
        <dbReference type="ARBA" id="ARBA00004651"/>
    </source>
</evidence>
<dbReference type="Pfam" id="PF00474">
    <property type="entry name" value="SSF"/>
    <property type="match status" value="2"/>
</dbReference>
<evidence type="ECO:0000313" key="14">
    <source>
        <dbReference type="Proteomes" id="UP001560573"/>
    </source>
</evidence>
<accession>A0ABV3Z9K4</accession>
<name>A0ABV3Z9K4_9BACT</name>
<evidence type="ECO:0000256" key="2">
    <source>
        <dbReference type="ARBA" id="ARBA00006434"/>
    </source>
</evidence>
<protein>
    <submittedName>
        <fullName evidence="13">Sodium:solute symporter</fullName>
    </submittedName>
</protein>
<evidence type="ECO:0000256" key="6">
    <source>
        <dbReference type="ARBA" id="ARBA00022989"/>
    </source>
</evidence>
<evidence type="ECO:0000256" key="3">
    <source>
        <dbReference type="ARBA" id="ARBA00022448"/>
    </source>
</evidence>
<feature type="transmembrane region" description="Helical" evidence="12">
    <location>
        <begin position="522"/>
        <end position="540"/>
    </location>
</feature>
<feature type="transmembrane region" description="Helical" evidence="12">
    <location>
        <begin position="150"/>
        <end position="167"/>
    </location>
</feature>
<gene>
    <name evidence="13" type="ORF">QTN47_03500</name>
</gene>